<gene>
    <name evidence="1" type="ORF">DYBT9623_02072</name>
</gene>
<keyword evidence="2" id="KW-1185">Reference proteome</keyword>
<proteinExistence type="predicted"/>
<dbReference type="InterPro" id="IPR011473">
    <property type="entry name" value="DUF1579"/>
</dbReference>
<name>A0ABM8UPF8_9BACT</name>
<dbReference type="RefSeq" id="WP_215233417.1">
    <property type="nucleotide sequence ID" value="NZ_CAJRAU010000002.1"/>
</dbReference>
<accession>A0ABM8UPF8</accession>
<reference evidence="1 2" key="1">
    <citation type="submission" date="2021-04" db="EMBL/GenBank/DDBJ databases">
        <authorList>
            <person name="Rodrigo-Torres L."/>
            <person name="Arahal R. D."/>
            <person name="Lucena T."/>
        </authorList>
    </citation>
    <scope>NUCLEOTIDE SEQUENCE [LARGE SCALE GENOMIC DNA]</scope>
    <source>
        <strain evidence="1 2">CECT 9623</strain>
    </source>
</reference>
<dbReference type="EMBL" id="CAJRAU010000002">
    <property type="protein sequence ID" value="CAG5069336.1"/>
    <property type="molecule type" value="Genomic_DNA"/>
</dbReference>
<evidence type="ECO:0000313" key="2">
    <source>
        <dbReference type="Proteomes" id="UP000679725"/>
    </source>
</evidence>
<evidence type="ECO:0000313" key="1">
    <source>
        <dbReference type="EMBL" id="CAG5069336.1"/>
    </source>
</evidence>
<evidence type="ECO:0008006" key="3">
    <source>
        <dbReference type="Google" id="ProtNLM"/>
    </source>
</evidence>
<dbReference type="Proteomes" id="UP000679725">
    <property type="component" value="Unassembled WGS sequence"/>
</dbReference>
<organism evidence="1 2">
    <name type="scientific">Dyadobacter linearis</name>
    <dbReference type="NCBI Taxonomy" id="2823330"/>
    <lineage>
        <taxon>Bacteria</taxon>
        <taxon>Pseudomonadati</taxon>
        <taxon>Bacteroidota</taxon>
        <taxon>Cytophagia</taxon>
        <taxon>Cytophagales</taxon>
        <taxon>Spirosomataceae</taxon>
        <taxon>Dyadobacter</taxon>
    </lineage>
</organism>
<sequence length="146" mass="16275">MENGTNAAELSLLDRFAGNWDTTGTLITKSGTVNIAGTDHYAWLPGGHFLMHTVDVMMGEDRKQSVEIIGFDTLSGTYPMHFYDDAGESGVMHGGFDEDNWLITSSELRFKGAFSDSDKTLTGSWEQYSEGSWRKLMDIRLIRATH</sequence>
<protein>
    <recommendedName>
        <fullName evidence="3">DUF1579 domain-containing protein</fullName>
    </recommendedName>
</protein>
<dbReference type="Pfam" id="PF07617">
    <property type="entry name" value="DUF1579"/>
    <property type="match status" value="1"/>
</dbReference>
<comment type="caution">
    <text evidence="1">The sequence shown here is derived from an EMBL/GenBank/DDBJ whole genome shotgun (WGS) entry which is preliminary data.</text>
</comment>